<comment type="caution">
    <text evidence="1">The sequence shown here is derived from an EMBL/GenBank/DDBJ whole genome shotgun (WGS) entry which is preliminary data.</text>
</comment>
<gene>
    <name evidence="1" type="ORF">EMCG_05070</name>
</gene>
<accession>A0A0G2HQ72</accession>
<dbReference type="AlphaFoldDB" id="A0A0G2HQ72"/>
<dbReference type="VEuPathDB" id="FungiDB:EMCG_05070"/>
<dbReference type="Proteomes" id="UP000034164">
    <property type="component" value="Unassembled WGS sequence"/>
</dbReference>
<proteinExistence type="predicted"/>
<protein>
    <submittedName>
        <fullName evidence="1">Uncharacterized protein</fullName>
    </submittedName>
</protein>
<name>A0A0G2HQ72_9EURO</name>
<organism evidence="1 2">
    <name type="scientific">[Emmonsia] crescens</name>
    <dbReference type="NCBI Taxonomy" id="73230"/>
    <lineage>
        <taxon>Eukaryota</taxon>
        <taxon>Fungi</taxon>
        <taxon>Dikarya</taxon>
        <taxon>Ascomycota</taxon>
        <taxon>Pezizomycotina</taxon>
        <taxon>Eurotiomycetes</taxon>
        <taxon>Eurotiomycetidae</taxon>
        <taxon>Onygenales</taxon>
        <taxon>Ajellomycetaceae</taxon>
        <taxon>Emergomyces</taxon>
    </lineage>
</organism>
<evidence type="ECO:0000313" key="1">
    <source>
        <dbReference type="EMBL" id="KKZ60148.1"/>
    </source>
</evidence>
<dbReference type="EMBL" id="LCZI01001578">
    <property type="protein sequence ID" value="KKZ60148.1"/>
    <property type="molecule type" value="Genomic_DNA"/>
</dbReference>
<sequence>MTRSDLATQRRFQEQIAGANALLQEELFEVHGAQSSLMQGLDTERQQHQATLAELNRLHQ</sequence>
<reference evidence="2" key="1">
    <citation type="journal article" date="2015" name="PLoS Genet.">
        <title>The dynamic genome and transcriptome of the human fungal pathogen Blastomyces and close relative Emmonsia.</title>
        <authorList>
            <person name="Munoz J.F."/>
            <person name="Gauthier G.M."/>
            <person name="Desjardins C.A."/>
            <person name="Gallo J.E."/>
            <person name="Holder J."/>
            <person name="Sullivan T.D."/>
            <person name="Marty A.J."/>
            <person name="Carmen J.C."/>
            <person name="Chen Z."/>
            <person name="Ding L."/>
            <person name="Gujja S."/>
            <person name="Magrini V."/>
            <person name="Misas E."/>
            <person name="Mitreva M."/>
            <person name="Priest M."/>
            <person name="Saif S."/>
            <person name="Whiston E.A."/>
            <person name="Young S."/>
            <person name="Zeng Q."/>
            <person name="Goldman W.E."/>
            <person name="Mardis E.R."/>
            <person name="Taylor J.W."/>
            <person name="McEwen J.G."/>
            <person name="Clay O.K."/>
            <person name="Klein B.S."/>
            <person name="Cuomo C.A."/>
        </authorList>
    </citation>
    <scope>NUCLEOTIDE SEQUENCE [LARGE SCALE GENOMIC DNA]</scope>
    <source>
        <strain evidence="2">UAMH 3008</strain>
    </source>
</reference>
<evidence type="ECO:0000313" key="2">
    <source>
        <dbReference type="Proteomes" id="UP000034164"/>
    </source>
</evidence>